<protein>
    <recommendedName>
        <fullName evidence="2">Uncharacterized domain-containing protein</fullName>
    </recommendedName>
</protein>
<evidence type="ECO:0000313" key="3">
    <source>
        <dbReference type="EMBL" id="THD11314.1"/>
    </source>
</evidence>
<dbReference type="OrthoDB" id="6190309at2"/>
<evidence type="ECO:0000259" key="2">
    <source>
        <dbReference type="Pfam" id="PF07514"/>
    </source>
</evidence>
<evidence type="ECO:0000256" key="1">
    <source>
        <dbReference type="SAM" id="MobiDB-lite"/>
    </source>
</evidence>
<dbReference type="Gene3D" id="1.10.3210.40">
    <property type="match status" value="1"/>
</dbReference>
<comment type="caution">
    <text evidence="3">The sequence shown here is derived from an EMBL/GenBank/DDBJ whole genome shotgun (WGS) entry which is preliminary data.</text>
</comment>
<dbReference type="STRING" id="993689.GCA_002077135_00217"/>
<dbReference type="InterPro" id="IPR011119">
    <property type="entry name" value="Unchr_helicase_relaxase_TraI"/>
</dbReference>
<organism evidence="3 4">
    <name type="scientific">Metallibacterium scheffleri</name>
    <dbReference type="NCBI Taxonomy" id="993689"/>
    <lineage>
        <taxon>Bacteria</taxon>
        <taxon>Pseudomonadati</taxon>
        <taxon>Pseudomonadota</taxon>
        <taxon>Gammaproteobacteria</taxon>
        <taxon>Lysobacterales</taxon>
        <taxon>Rhodanobacteraceae</taxon>
        <taxon>Metallibacterium</taxon>
    </lineage>
</organism>
<proteinExistence type="predicted"/>
<accession>A0A4S3KSX1</accession>
<feature type="domain" description="Uncharacterised" evidence="2">
    <location>
        <begin position="89"/>
        <end position="390"/>
    </location>
</feature>
<dbReference type="Proteomes" id="UP000307749">
    <property type="component" value="Unassembled WGS sequence"/>
</dbReference>
<feature type="region of interest" description="Disordered" evidence="1">
    <location>
        <begin position="509"/>
        <end position="557"/>
    </location>
</feature>
<gene>
    <name evidence="3" type="ORF">B1806_04125</name>
</gene>
<sequence>MLRCFMIGRNNERLGKVSTRSTFWKLLNILWPQDDDDARKSDPIAQRAELGMGSVRPVHAFSECVGPNGTARAIPVPAIVELLNPKLLELQHELGFDDERFSRVVMPMIRRYVGWTHLLPASANHHHSRLGGLASHGIEVATLAARATHNSVMDFDPKFMRDLELRSKRRSLWPLAAATAAMHHDIGKPLIDLLVTSTETGSLWNPFVEPIDAWVGREHVEYYAIRWRPGPRLNRHEAFGVLLMGQIAGHEVFGELSGFGRDVMEAVVIAVIGSENDSFGLSQMVAAADAESSKTDRSRLSEFWSEGSLMSDPIVNRLLESANALLKRRSWVANGPGHPILLSEQGAYLIWPKAFNSMMKELQQQQRAVGVPNDPVEVAQMFVRAGVAKPRILANGQPSALWALAMPEQAESGAHAGGGSPFDAFVDAMRQTSQALLIPDPSPMLSGVAVATPMAVRLAPEPGAAVIADSHPVMAAETAGTGVEAFACDANETHGAGVIQPAAPELQRESAIEAESTKNLARSGSSTGNQSLEDAPLDEPGVAMPDPDDKTSASDDVVSGAENVLKSVGMLGAALIDLARKIAADQSFQANEYVCERRNGPLLVRWPNAIKCVSSDVRDIADEIGNHPEYLSNSLDGRELPSGGLTYSYAVRGKAWNVIALNSELSTAFSTIARSGRPSSP</sequence>
<name>A0A4S3KSX1_9GAMM</name>
<dbReference type="NCBIfam" id="NF041494">
    <property type="entry name" value="MobH"/>
    <property type="match status" value="1"/>
</dbReference>
<feature type="compositionally biased region" description="Polar residues" evidence="1">
    <location>
        <begin position="517"/>
        <end position="532"/>
    </location>
</feature>
<reference evidence="3 4" key="1">
    <citation type="submission" date="2017-02" db="EMBL/GenBank/DDBJ databases">
        <title>Whole genome sequencing of Metallibacterium scheffleri DSM 24874 (T).</title>
        <authorList>
            <person name="Kumar S."/>
            <person name="Patil P."/>
            <person name="Patil P.B."/>
        </authorList>
    </citation>
    <scope>NUCLEOTIDE SEQUENCE [LARGE SCALE GENOMIC DNA]</scope>
    <source>
        <strain evidence="3 4">DSM 24874</strain>
    </source>
</reference>
<dbReference type="EMBL" id="MWQO01000014">
    <property type="protein sequence ID" value="THD11314.1"/>
    <property type="molecule type" value="Genomic_DNA"/>
</dbReference>
<evidence type="ECO:0000313" key="4">
    <source>
        <dbReference type="Proteomes" id="UP000307749"/>
    </source>
</evidence>
<dbReference type="Pfam" id="PF07514">
    <property type="entry name" value="TraI_2"/>
    <property type="match status" value="1"/>
</dbReference>
<keyword evidence="4" id="KW-1185">Reference proteome</keyword>
<dbReference type="AlphaFoldDB" id="A0A4S3KSX1"/>